<proteinExistence type="predicted"/>
<evidence type="ECO:0000313" key="3">
    <source>
        <dbReference type="Proteomes" id="UP001501175"/>
    </source>
</evidence>
<evidence type="ECO:0000259" key="1">
    <source>
        <dbReference type="Pfam" id="PF21957"/>
    </source>
</evidence>
<dbReference type="EMBL" id="BAABHD010000059">
    <property type="protein sequence ID" value="GAA4461223.1"/>
    <property type="molecule type" value="Genomic_DNA"/>
</dbReference>
<dbReference type="Proteomes" id="UP001501175">
    <property type="component" value="Unassembled WGS sequence"/>
</dbReference>
<evidence type="ECO:0000313" key="2">
    <source>
        <dbReference type="EMBL" id="GAA4461223.1"/>
    </source>
</evidence>
<comment type="caution">
    <text evidence="2">The sequence shown here is derived from an EMBL/GenBank/DDBJ whole genome shotgun (WGS) entry which is preliminary data.</text>
</comment>
<sequence length="144" mass="16800">MVLKRLLKPTIYIPMKQNKDFRYQLEKRVSQHSCPKCGQNREYTNYVDTYTGELLPEEYGLCNCGYILSPYFKTSSVKSYAEKVWEENKIPTKFFAKAYQLKQEGSGASEIIVHLQKYEGANFEQAEYVADYVFGKMRKTGEKS</sequence>
<organism evidence="2 3">
    <name type="scientific">Nibrella saemangeumensis</name>
    <dbReference type="NCBI Taxonomy" id="1084526"/>
    <lineage>
        <taxon>Bacteria</taxon>
        <taxon>Pseudomonadati</taxon>
        <taxon>Bacteroidota</taxon>
        <taxon>Cytophagia</taxon>
        <taxon>Cytophagales</taxon>
        <taxon>Spirosomataceae</taxon>
        <taxon>Nibrella</taxon>
    </lineage>
</organism>
<reference evidence="3" key="1">
    <citation type="journal article" date="2019" name="Int. J. Syst. Evol. Microbiol.">
        <title>The Global Catalogue of Microorganisms (GCM) 10K type strain sequencing project: providing services to taxonomists for standard genome sequencing and annotation.</title>
        <authorList>
            <consortium name="The Broad Institute Genomics Platform"/>
            <consortium name="The Broad Institute Genome Sequencing Center for Infectious Disease"/>
            <person name="Wu L."/>
            <person name="Ma J."/>
        </authorList>
    </citation>
    <scope>NUCLEOTIDE SEQUENCE [LARGE SCALE GENOMIC DNA]</scope>
    <source>
        <strain evidence="3">JCM 17927</strain>
    </source>
</reference>
<gene>
    <name evidence="2" type="ORF">GCM10023189_36550</name>
</gene>
<protein>
    <recommendedName>
        <fullName evidence="1">Zinc beta-ribbon finger putative domain-containing protein</fullName>
    </recommendedName>
</protein>
<dbReference type="Pfam" id="PF21957">
    <property type="entry name" value="Zn_ribbon_16"/>
    <property type="match status" value="1"/>
</dbReference>
<keyword evidence="3" id="KW-1185">Reference proteome</keyword>
<feature type="domain" description="Zinc beta-ribbon finger putative" evidence="1">
    <location>
        <begin position="21"/>
        <end position="73"/>
    </location>
</feature>
<dbReference type="InterPro" id="IPR047731">
    <property type="entry name" value="Zinc_ribbon_put"/>
</dbReference>
<name>A0ABP8N4L0_9BACT</name>
<accession>A0ABP8N4L0</accession>